<dbReference type="GO" id="GO:0008410">
    <property type="term" value="F:CoA-transferase activity"/>
    <property type="evidence" value="ECO:0007669"/>
    <property type="project" value="TreeGrafter"/>
</dbReference>
<dbReference type="RefSeq" id="WP_128355853.1">
    <property type="nucleotide sequence ID" value="NZ_CP022987.1"/>
</dbReference>
<dbReference type="EMBL" id="CP022987">
    <property type="protein sequence ID" value="QAA94858.1"/>
    <property type="molecule type" value="Genomic_DNA"/>
</dbReference>
<dbReference type="InterPro" id="IPR050483">
    <property type="entry name" value="CoA-transferase_III_domain"/>
</dbReference>
<keyword evidence="3" id="KW-1185">Reference proteome</keyword>
<protein>
    <recommendedName>
        <fullName evidence="4">Formyl-CoA transferase</fullName>
    </recommendedName>
</protein>
<dbReference type="InterPro" id="IPR023606">
    <property type="entry name" value="CoA-Trfase_III_dom_1_sf"/>
</dbReference>
<dbReference type="Gene3D" id="3.30.1540.10">
    <property type="entry name" value="formyl-coa transferase, domain 3"/>
    <property type="match status" value="1"/>
</dbReference>
<dbReference type="PANTHER" id="PTHR48207:SF3">
    <property type="entry name" value="SUCCINATE--HYDROXYMETHYLGLUTARATE COA-TRANSFERASE"/>
    <property type="match status" value="1"/>
</dbReference>
<proteinExistence type="predicted"/>
<evidence type="ECO:0000313" key="3">
    <source>
        <dbReference type="Proteomes" id="UP000283474"/>
    </source>
</evidence>
<sequence>MIDQDNGVNDGAAASGPLKGCRVVELGSTVAGPFCARLLADFGADVIKIEQKEGDAVRSMGKVKNGRSLYGASILRNKRIVSIDLRLPEGRALAKRLCEKADIVIENFRPGTLERWGLGYDELSAVNPGLILVRISGYGQDGPYSQRPGYGVVCEAFSGIREVTGDPDRPPARVAVSMTDYITGLYGAFGATMAMLERNRTGQGQVIDSALYEAAFSFMEPHIPAFQQLGHIASRAGSRLPGHTPNSLYTSAEGRHIHITAGSQSVFQRLAQVMGKPELLADPRFATPVARSDNDDEMDALVDEWTRSLPMTELERLLDGAGVPASRIFNLEDIFADPHYRARNMLVEPEDRELGPVAMANVVPRMSRTPGAVRWSGRDIGQDTVQVLADELGLSPEQITELSEAQVIYSAGAFTPTRAVEA</sequence>
<dbReference type="InterPro" id="IPR044855">
    <property type="entry name" value="CoA-Trfase_III_dom3_sf"/>
</dbReference>
<dbReference type="OrthoDB" id="5294844at2"/>
<dbReference type="SUPFAM" id="SSF89796">
    <property type="entry name" value="CoA-transferase family III (CaiB/BaiF)"/>
    <property type="match status" value="1"/>
</dbReference>
<dbReference type="Gene3D" id="3.40.50.10540">
    <property type="entry name" value="Crotonobetainyl-coa:carnitine coa-transferase, domain 1"/>
    <property type="match status" value="1"/>
</dbReference>
<organism evidence="2 3">
    <name type="scientific">Pollutimonas thiosulfatoxidans</name>
    <dbReference type="NCBI Taxonomy" id="2028345"/>
    <lineage>
        <taxon>Bacteria</taxon>
        <taxon>Pseudomonadati</taxon>
        <taxon>Pseudomonadota</taxon>
        <taxon>Betaproteobacteria</taxon>
        <taxon>Burkholderiales</taxon>
        <taxon>Alcaligenaceae</taxon>
        <taxon>Pollutimonas</taxon>
    </lineage>
</organism>
<dbReference type="KEGG" id="pus:CKA81_14115"/>
<dbReference type="Pfam" id="PF02515">
    <property type="entry name" value="CoA_transf_3"/>
    <property type="match status" value="1"/>
</dbReference>
<name>A0A410GEZ4_9BURK</name>
<dbReference type="Proteomes" id="UP000283474">
    <property type="component" value="Chromosome"/>
</dbReference>
<dbReference type="PANTHER" id="PTHR48207">
    <property type="entry name" value="SUCCINATE--HYDROXYMETHYLGLUTARATE COA-TRANSFERASE"/>
    <property type="match status" value="1"/>
</dbReference>
<accession>A0A410GEZ4</accession>
<evidence type="ECO:0000313" key="2">
    <source>
        <dbReference type="EMBL" id="QAA94858.1"/>
    </source>
</evidence>
<evidence type="ECO:0000256" key="1">
    <source>
        <dbReference type="ARBA" id="ARBA00022679"/>
    </source>
</evidence>
<gene>
    <name evidence="2" type="ORF">CKA81_14115</name>
</gene>
<evidence type="ECO:0008006" key="4">
    <source>
        <dbReference type="Google" id="ProtNLM"/>
    </source>
</evidence>
<reference evidence="2 3" key="1">
    <citation type="submission" date="2017-08" db="EMBL/GenBank/DDBJ databases">
        <authorList>
            <person name="Park S.-J."/>
            <person name="Kim H."/>
        </authorList>
    </citation>
    <scope>NUCLEOTIDE SEQUENCE [LARGE SCALE GENOMIC DNA]</scope>
    <source>
        <strain evidence="3">ye3</strain>
    </source>
</reference>
<dbReference type="InterPro" id="IPR003673">
    <property type="entry name" value="CoA-Trfase_fam_III"/>
</dbReference>
<keyword evidence="1" id="KW-0808">Transferase</keyword>
<dbReference type="AlphaFoldDB" id="A0A410GEZ4"/>